<evidence type="ECO:0000313" key="3">
    <source>
        <dbReference type="Proteomes" id="UP000694523"/>
    </source>
</evidence>
<feature type="compositionally biased region" description="Basic and acidic residues" evidence="1">
    <location>
        <begin position="85"/>
        <end position="94"/>
    </location>
</feature>
<keyword evidence="3" id="KW-1185">Reference proteome</keyword>
<feature type="region of interest" description="Disordered" evidence="1">
    <location>
        <begin position="59"/>
        <end position="94"/>
    </location>
</feature>
<feature type="compositionally biased region" description="Polar residues" evidence="1">
    <location>
        <begin position="75"/>
        <end position="84"/>
    </location>
</feature>
<organism evidence="2 3">
    <name type="scientific">Neogobius melanostomus</name>
    <name type="common">round goby</name>
    <dbReference type="NCBI Taxonomy" id="47308"/>
    <lineage>
        <taxon>Eukaryota</taxon>
        <taxon>Metazoa</taxon>
        <taxon>Chordata</taxon>
        <taxon>Craniata</taxon>
        <taxon>Vertebrata</taxon>
        <taxon>Euteleostomi</taxon>
        <taxon>Actinopterygii</taxon>
        <taxon>Neopterygii</taxon>
        <taxon>Teleostei</taxon>
        <taxon>Neoteleostei</taxon>
        <taxon>Acanthomorphata</taxon>
        <taxon>Gobiaria</taxon>
        <taxon>Gobiiformes</taxon>
        <taxon>Gobioidei</taxon>
        <taxon>Gobiidae</taxon>
        <taxon>Benthophilinae</taxon>
        <taxon>Neogobiini</taxon>
        <taxon>Neogobius</taxon>
    </lineage>
</organism>
<proteinExistence type="predicted"/>
<dbReference type="InterPro" id="IPR003109">
    <property type="entry name" value="GoLoco_motif"/>
</dbReference>
<accession>A0A8C6SZQ0</accession>
<reference evidence="2" key="2">
    <citation type="submission" date="2025-09" db="UniProtKB">
        <authorList>
            <consortium name="Ensembl"/>
        </authorList>
    </citation>
    <scope>IDENTIFICATION</scope>
</reference>
<dbReference type="InterPro" id="IPR011990">
    <property type="entry name" value="TPR-like_helical_dom_sf"/>
</dbReference>
<sequence length="108" mass="12572">MHFQVFKKKSPQCFQEMSEAQEDQFVKIMKHEQRGRMEEQRCSLPSSADTDAFFGTLATSQSRQLDDQRAEFPLTSKTSATPNKKQNDKQRQNALYKRDSFSVSIFVQ</sequence>
<dbReference type="AlphaFoldDB" id="A0A8C6SZQ0"/>
<dbReference type="PANTHER" id="PTHR47503:SF1">
    <property type="entry name" value="PURKINJE CELL PROTEIN 2 HOMOLOG"/>
    <property type="match status" value="1"/>
</dbReference>
<evidence type="ECO:0000256" key="1">
    <source>
        <dbReference type="SAM" id="MobiDB-lite"/>
    </source>
</evidence>
<dbReference type="Proteomes" id="UP000694523">
    <property type="component" value="Unplaced"/>
</dbReference>
<dbReference type="PANTHER" id="PTHR47503">
    <property type="entry name" value="PURKINJE CELL PROTEIN 2"/>
    <property type="match status" value="1"/>
</dbReference>
<dbReference type="GO" id="GO:0005085">
    <property type="term" value="F:guanyl-nucleotide exchange factor activity"/>
    <property type="evidence" value="ECO:0007669"/>
    <property type="project" value="InterPro"/>
</dbReference>
<dbReference type="InterPro" id="IPR042168">
    <property type="entry name" value="Pcp2"/>
</dbReference>
<evidence type="ECO:0000313" key="2">
    <source>
        <dbReference type="Ensembl" id="ENSNMLP00000013447.1"/>
    </source>
</evidence>
<name>A0A8C6SZQ0_9GOBI</name>
<dbReference type="Gene3D" id="1.25.40.10">
    <property type="entry name" value="Tetratricopeptide repeat domain"/>
    <property type="match status" value="1"/>
</dbReference>
<reference evidence="2" key="1">
    <citation type="submission" date="2025-08" db="UniProtKB">
        <authorList>
            <consortium name="Ensembl"/>
        </authorList>
    </citation>
    <scope>IDENTIFICATION</scope>
</reference>
<dbReference type="SMART" id="SM00390">
    <property type="entry name" value="GoLoco"/>
    <property type="match status" value="2"/>
</dbReference>
<protein>
    <submittedName>
        <fullName evidence="2">Uncharacterized protein</fullName>
    </submittedName>
</protein>
<dbReference type="Ensembl" id="ENSNMLT00000015132.1">
    <property type="protein sequence ID" value="ENSNMLP00000013447.1"/>
    <property type="gene ID" value="ENSNMLG00000009020.1"/>
</dbReference>